<evidence type="ECO:0000313" key="3">
    <source>
        <dbReference type="Proteomes" id="UP000287023"/>
    </source>
</evidence>
<evidence type="ECO:0000313" key="2">
    <source>
        <dbReference type="EMBL" id="RUR28091.1"/>
    </source>
</evidence>
<dbReference type="SMART" id="SM00062">
    <property type="entry name" value="PBPb"/>
    <property type="match status" value="1"/>
</dbReference>
<dbReference type="Pfam" id="PF00497">
    <property type="entry name" value="SBP_bac_3"/>
    <property type="match status" value="1"/>
</dbReference>
<evidence type="ECO:0000259" key="1">
    <source>
        <dbReference type="SMART" id="SM00062"/>
    </source>
</evidence>
<dbReference type="EMBL" id="RZHF01000028">
    <property type="protein sequence ID" value="RUR28091.1"/>
    <property type="molecule type" value="Genomic_DNA"/>
</dbReference>
<dbReference type="InterPro" id="IPR001638">
    <property type="entry name" value="Solute-binding_3/MltF_N"/>
</dbReference>
<comment type="caution">
    <text evidence="2">The sequence shown here is derived from an EMBL/GenBank/DDBJ whole genome shotgun (WGS) entry which is preliminary data.</text>
</comment>
<sequence length="244" mass="26889">MQSKDSFIQFVFSHKRPSILIVFAVLVLAGCRYPVNIERPIADMHGGELNIGLSENPPWVINTDQGPAGLEVEIVRALAEKMNATINWHWGSEGNLLAALSQYQLDLVIGGLTQDSNVSALAAPTKAYYQSHYSVGVPEGISLPSNLEGVEVAVPVINHIAHALKKEGAIPRPTPDLGTHNEAVTNPSWWLHAHNYQIGDWEIATDHHVMALPKGENAWMLAVQRHLNSYPDIEQRLQHLEAGR</sequence>
<dbReference type="Gene3D" id="3.40.190.10">
    <property type="entry name" value="Periplasmic binding protein-like II"/>
    <property type="match status" value="1"/>
</dbReference>
<organism evidence="2 3">
    <name type="scientific">Vreelandella nanhaiensis</name>
    <dbReference type="NCBI Taxonomy" id="1258546"/>
    <lineage>
        <taxon>Bacteria</taxon>
        <taxon>Pseudomonadati</taxon>
        <taxon>Pseudomonadota</taxon>
        <taxon>Gammaproteobacteria</taxon>
        <taxon>Oceanospirillales</taxon>
        <taxon>Halomonadaceae</taxon>
        <taxon>Vreelandella</taxon>
    </lineage>
</organism>
<dbReference type="SUPFAM" id="SSF53850">
    <property type="entry name" value="Periplasmic binding protein-like II"/>
    <property type="match status" value="1"/>
</dbReference>
<keyword evidence="3" id="KW-1185">Reference proteome</keyword>
<dbReference type="PROSITE" id="PS51257">
    <property type="entry name" value="PROKAR_LIPOPROTEIN"/>
    <property type="match status" value="1"/>
</dbReference>
<proteinExistence type="predicted"/>
<gene>
    <name evidence="2" type="ORF">ELY38_17085</name>
</gene>
<reference evidence="2 3" key="1">
    <citation type="submission" date="2018-12" db="EMBL/GenBank/DDBJ databases">
        <title>three novel Halomonas strain isolated from plants.</title>
        <authorList>
            <person name="Sun C."/>
        </authorList>
    </citation>
    <scope>NUCLEOTIDE SEQUENCE [LARGE SCALE GENOMIC DNA]</scope>
    <source>
        <strain evidence="2 3">JCM 18142</strain>
    </source>
</reference>
<dbReference type="OrthoDB" id="6150901at2"/>
<dbReference type="Proteomes" id="UP000287023">
    <property type="component" value="Unassembled WGS sequence"/>
</dbReference>
<dbReference type="AlphaFoldDB" id="A0A433KGK2"/>
<protein>
    <submittedName>
        <fullName evidence="2">Transporter substrate-binding domain-containing protein</fullName>
    </submittedName>
</protein>
<dbReference type="RefSeq" id="WP_127063372.1">
    <property type="nucleotide sequence ID" value="NZ_RZHF01000028.1"/>
</dbReference>
<accession>A0A433KGK2</accession>
<feature type="domain" description="Solute-binding protein family 3/N-terminal" evidence="1">
    <location>
        <begin position="48"/>
        <end position="241"/>
    </location>
</feature>
<name>A0A433KGK2_9GAMM</name>